<dbReference type="Gene3D" id="3.20.20.140">
    <property type="entry name" value="Metal-dependent hydrolases"/>
    <property type="match status" value="1"/>
</dbReference>
<reference evidence="1" key="2">
    <citation type="submission" date="2020-05" db="EMBL/GenBank/DDBJ databases">
        <authorList>
            <person name="Kim H.-S."/>
            <person name="Proctor R.H."/>
            <person name="Brown D.W."/>
        </authorList>
    </citation>
    <scope>NUCLEOTIDE SEQUENCE</scope>
    <source>
        <strain evidence="1">NRRL 22465</strain>
    </source>
</reference>
<sequence>MLDYIFEANLQSINFTPEDIYWGQLTGCFEALDAGTTCVVDNAHMSTGPKHGSTVLSATVTSGIRSIFCYGAMPLRAAECTETSFELDRDPMPEWLLSKMDDFASRTPFRKHGRVQLGFFLD</sequence>
<accession>A0A8H4XHS3</accession>
<evidence type="ECO:0000313" key="2">
    <source>
        <dbReference type="Proteomes" id="UP000635477"/>
    </source>
</evidence>
<reference evidence="1" key="1">
    <citation type="journal article" date="2020" name="BMC Genomics">
        <title>Correction to: Identification and distribution of gene clusters required for synthesis of sphingolipid metabolism inhibitors in diverse species of the filamentous fungus Fusarium.</title>
        <authorList>
            <person name="Kim H.S."/>
            <person name="Lohmar J.M."/>
            <person name="Busman M."/>
            <person name="Brown D.W."/>
            <person name="Naumann T.A."/>
            <person name="Divon H.H."/>
            <person name="Lysoe E."/>
            <person name="Uhlig S."/>
            <person name="Proctor R.H."/>
        </authorList>
    </citation>
    <scope>NUCLEOTIDE SEQUENCE</scope>
    <source>
        <strain evidence="1">NRRL 22465</strain>
    </source>
</reference>
<name>A0A8H4XHS3_9HYPO</name>
<comment type="caution">
    <text evidence="1">The sequence shown here is derived from an EMBL/GenBank/DDBJ whole genome shotgun (WGS) entry which is preliminary data.</text>
</comment>
<dbReference type="SUPFAM" id="SSF51556">
    <property type="entry name" value="Metallo-dependent hydrolases"/>
    <property type="match status" value="1"/>
</dbReference>
<dbReference type="EMBL" id="JABEYC010000705">
    <property type="protein sequence ID" value="KAF4974813.1"/>
    <property type="molecule type" value="Genomic_DNA"/>
</dbReference>
<keyword evidence="2" id="KW-1185">Reference proteome</keyword>
<protein>
    <submittedName>
        <fullName evidence="1">Uncharacterized protein</fullName>
    </submittedName>
</protein>
<gene>
    <name evidence="1" type="ORF">FZEAL_8337</name>
</gene>
<dbReference type="InterPro" id="IPR032466">
    <property type="entry name" value="Metal_Hydrolase"/>
</dbReference>
<organism evidence="1 2">
    <name type="scientific">Fusarium zealandicum</name>
    <dbReference type="NCBI Taxonomy" id="1053134"/>
    <lineage>
        <taxon>Eukaryota</taxon>
        <taxon>Fungi</taxon>
        <taxon>Dikarya</taxon>
        <taxon>Ascomycota</taxon>
        <taxon>Pezizomycotina</taxon>
        <taxon>Sordariomycetes</taxon>
        <taxon>Hypocreomycetidae</taxon>
        <taxon>Hypocreales</taxon>
        <taxon>Nectriaceae</taxon>
        <taxon>Fusarium</taxon>
        <taxon>Fusarium staphyleae species complex</taxon>
    </lineage>
</organism>
<proteinExistence type="predicted"/>
<dbReference type="AlphaFoldDB" id="A0A8H4XHS3"/>
<dbReference type="OrthoDB" id="194468at2759"/>
<dbReference type="Proteomes" id="UP000635477">
    <property type="component" value="Unassembled WGS sequence"/>
</dbReference>
<evidence type="ECO:0000313" key="1">
    <source>
        <dbReference type="EMBL" id="KAF4974813.1"/>
    </source>
</evidence>